<evidence type="ECO:0000313" key="1">
    <source>
        <dbReference type="EMBL" id="KAG5615099.1"/>
    </source>
</evidence>
<gene>
    <name evidence="1" type="ORF">H5410_014923</name>
</gene>
<name>A0A9J5ZSM4_SOLCO</name>
<organism evidence="1 2">
    <name type="scientific">Solanum commersonii</name>
    <name type="common">Commerson's wild potato</name>
    <name type="synonym">Commerson's nightshade</name>
    <dbReference type="NCBI Taxonomy" id="4109"/>
    <lineage>
        <taxon>Eukaryota</taxon>
        <taxon>Viridiplantae</taxon>
        <taxon>Streptophyta</taxon>
        <taxon>Embryophyta</taxon>
        <taxon>Tracheophyta</taxon>
        <taxon>Spermatophyta</taxon>
        <taxon>Magnoliopsida</taxon>
        <taxon>eudicotyledons</taxon>
        <taxon>Gunneridae</taxon>
        <taxon>Pentapetalae</taxon>
        <taxon>asterids</taxon>
        <taxon>lamiids</taxon>
        <taxon>Solanales</taxon>
        <taxon>Solanaceae</taxon>
        <taxon>Solanoideae</taxon>
        <taxon>Solaneae</taxon>
        <taxon>Solanum</taxon>
    </lineage>
</organism>
<dbReference type="OrthoDB" id="1325556at2759"/>
<proteinExistence type="predicted"/>
<protein>
    <submittedName>
        <fullName evidence="1">Uncharacterized protein</fullName>
    </submittedName>
</protein>
<sequence>MAKHRKNVQQSTRSTRKMVIPANGLVQELLFLTFGSFLPLKYQSIEEGLVTSSSNEDVQVKAFKVECKETHCQMGKALKIVPLIKRDGKLVVKFEEDDMKSQSEY</sequence>
<comment type="caution">
    <text evidence="1">The sequence shown here is derived from an EMBL/GenBank/DDBJ whole genome shotgun (WGS) entry which is preliminary data.</text>
</comment>
<dbReference type="AlphaFoldDB" id="A0A9J5ZSM4"/>
<reference evidence="1 2" key="1">
    <citation type="submission" date="2020-09" db="EMBL/GenBank/DDBJ databases">
        <title>De no assembly of potato wild relative species, Solanum commersonii.</title>
        <authorList>
            <person name="Cho K."/>
        </authorList>
    </citation>
    <scope>NUCLEOTIDE SEQUENCE [LARGE SCALE GENOMIC DNA]</scope>
    <source>
        <strain evidence="1">LZ3.2</strain>
        <tissue evidence="1">Leaf</tissue>
    </source>
</reference>
<dbReference type="Proteomes" id="UP000824120">
    <property type="component" value="Chromosome 3"/>
</dbReference>
<keyword evidence="2" id="KW-1185">Reference proteome</keyword>
<dbReference type="EMBL" id="JACXVP010000003">
    <property type="protein sequence ID" value="KAG5615099.1"/>
    <property type="molecule type" value="Genomic_DNA"/>
</dbReference>
<evidence type="ECO:0000313" key="2">
    <source>
        <dbReference type="Proteomes" id="UP000824120"/>
    </source>
</evidence>
<accession>A0A9J5ZSM4</accession>